<reference evidence="10 11" key="1">
    <citation type="journal article" date="2016" name="Genome Biol. Evol.">
        <title>Divergent and convergent evolution of fungal pathogenicity.</title>
        <authorList>
            <person name="Shang Y."/>
            <person name="Xiao G."/>
            <person name="Zheng P."/>
            <person name="Cen K."/>
            <person name="Zhan S."/>
            <person name="Wang C."/>
        </authorList>
    </citation>
    <scope>NUCLEOTIDE SEQUENCE [LARGE SCALE GENOMIC DNA]</scope>
    <source>
        <strain evidence="10 11">RCEF 264</strain>
    </source>
</reference>
<dbReference type="GO" id="GO:0043565">
    <property type="term" value="F:sequence-specific DNA binding"/>
    <property type="evidence" value="ECO:0007669"/>
    <property type="project" value="TreeGrafter"/>
</dbReference>
<evidence type="ECO:0000256" key="1">
    <source>
        <dbReference type="ARBA" id="ARBA00004123"/>
    </source>
</evidence>
<dbReference type="AlphaFoldDB" id="A0A167M8V6"/>
<dbReference type="OrthoDB" id="189997at2759"/>
<dbReference type="STRING" id="1081102.A0A167M8V6"/>
<feature type="domain" description="Xylanolytic transcriptional activator regulatory" evidence="9">
    <location>
        <begin position="285"/>
        <end position="359"/>
    </location>
</feature>
<feature type="region of interest" description="Disordered" evidence="8">
    <location>
        <begin position="599"/>
        <end position="637"/>
    </location>
</feature>
<evidence type="ECO:0000256" key="4">
    <source>
        <dbReference type="ARBA" id="ARBA00023015"/>
    </source>
</evidence>
<keyword evidence="2" id="KW-0479">Metal-binding</keyword>
<keyword evidence="7" id="KW-0539">Nucleus</keyword>
<evidence type="ECO:0000313" key="10">
    <source>
        <dbReference type="EMBL" id="OAA54076.1"/>
    </source>
</evidence>
<evidence type="ECO:0000256" key="6">
    <source>
        <dbReference type="ARBA" id="ARBA00023163"/>
    </source>
</evidence>
<dbReference type="InterPro" id="IPR007219">
    <property type="entry name" value="XnlR_reg_dom"/>
</dbReference>
<protein>
    <submittedName>
        <fullName evidence="10">Transcription factor</fullName>
    </submittedName>
</protein>
<name>A0A167M8V6_9HYPO</name>
<dbReference type="PANTHER" id="PTHR47782:SF1">
    <property type="entry name" value="PYRIMIDINE PATHWAY REGULATORY PROTEIN 1"/>
    <property type="match status" value="1"/>
</dbReference>
<dbReference type="GO" id="GO:0006351">
    <property type="term" value="P:DNA-templated transcription"/>
    <property type="evidence" value="ECO:0007669"/>
    <property type="project" value="InterPro"/>
</dbReference>
<dbReference type="CDD" id="cd14723">
    <property type="entry name" value="ZIP_Ppr1"/>
    <property type="match status" value="1"/>
</dbReference>
<evidence type="ECO:0000313" key="11">
    <source>
        <dbReference type="Proteomes" id="UP000076874"/>
    </source>
</evidence>
<keyword evidence="5" id="KW-0238">DNA-binding</keyword>
<evidence type="ECO:0000256" key="7">
    <source>
        <dbReference type="ARBA" id="ARBA00023242"/>
    </source>
</evidence>
<dbReference type="SMART" id="SM00906">
    <property type="entry name" value="Fungal_trans"/>
    <property type="match status" value="1"/>
</dbReference>
<keyword evidence="4" id="KW-0805">Transcription regulation</keyword>
<dbReference type="GO" id="GO:0008270">
    <property type="term" value="F:zinc ion binding"/>
    <property type="evidence" value="ECO:0007669"/>
    <property type="project" value="InterPro"/>
</dbReference>
<dbReference type="Proteomes" id="UP000076874">
    <property type="component" value="Unassembled WGS sequence"/>
</dbReference>
<gene>
    <name evidence="10" type="ORF">SPI_09010</name>
</gene>
<sequence length="725" mass="77957">MVQADTAPHGVFARSYVHSLEERVAFLEDKLAEHGIRVSDVTAGGHSGSPGPRSSDPEEPEGIVRRVAAGATSTPLPQPGIITRADGSSKGRAPDIVQSLSGRLGLESQADRLSVSSSLLRQLYRVEAMQDGLRRDTADDETTAFPQQQIDVAPADFPNPAVAEHLVKVFFELSNFSTPILHEPTFRAYLALAAGYNTAPSAGVPAVLEEGHAKARFFTFIVFAIALLTIQKHDATNVSTALCERYFVAALHSLDRVGLPPDLEGVQALLLIAFYSYLHPRAFDPWRTIGMALRLAVGMGLHKDLPPESKADALARDTRRRTFWVAYSMDRTVGTLLQRPFSLSDGAIDCAFPSAVDDECIRPDGIDPHGPVGKKAFGLHYFRYRQLQSEIHVALYEKPPRTVAAAAAGTTSINWAAWQHTLHGELTQWLNTQPAAVSTSQIAPPEALQLAYHQAVLLLYRPSPAIPQPSGAALLALADSATRIIHLYRRLHCENKLRLFWQAAHNLFAAGTALLHCYTHSAQMRARTSLRSLDVDIHACSAVLWAMGERFPAARGKRDAFDLIATAALDALSADDTPPAVSAAPQESLLPQLRIAEGAAVDNGSQRRDDAYPAGHLSTRQTPPSATQPATQLATQPTAQAASHLPSPSSDVVAIAAAAAVADAADAADAAAHQPADFYNDQLGFGYNSWPGNMDELLGTQVGSLDGLVLDPAMFEPNIGMTTWI</sequence>
<dbReference type="InterPro" id="IPR052202">
    <property type="entry name" value="Yeast_MetPath_Reg"/>
</dbReference>
<comment type="subcellular location">
    <subcellularLocation>
        <location evidence="1">Nucleus</location>
    </subcellularLocation>
</comment>
<dbReference type="GO" id="GO:0045944">
    <property type="term" value="P:positive regulation of transcription by RNA polymerase II"/>
    <property type="evidence" value="ECO:0007669"/>
    <property type="project" value="TreeGrafter"/>
</dbReference>
<evidence type="ECO:0000256" key="8">
    <source>
        <dbReference type="SAM" id="MobiDB-lite"/>
    </source>
</evidence>
<keyword evidence="6" id="KW-0804">Transcription</keyword>
<dbReference type="CDD" id="cd12148">
    <property type="entry name" value="fungal_TF_MHR"/>
    <property type="match status" value="1"/>
</dbReference>
<feature type="region of interest" description="Disordered" evidence="8">
    <location>
        <begin position="37"/>
        <end position="94"/>
    </location>
</feature>
<dbReference type="Pfam" id="PF04082">
    <property type="entry name" value="Fungal_trans"/>
    <property type="match status" value="1"/>
</dbReference>
<evidence type="ECO:0000256" key="2">
    <source>
        <dbReference type="ARBA" id="ARBA00022723"/>
    </source>
</evidence>
<accession>A0A167M8V6</accession>
<organism evidence="10 11">
    <name type="scientific">Niveomyces insectorum RCEF 264</name>
    <dbReference type="NCBI Taxonomy" id="1081102"/>
    <lineage>
        <taxon>Eukaryota</taxon>
        <taxon>Fungi</taxon>
        <taxon>Dikarya</taxon>
        <taxon>Ascomycota</taxon>
        <taxon>Pezizomycotina</taxon>
        <taxon>Sordariomycetes</taxon>
        <taxon>Hypocreomycetidae</taxon>
        <taxon>Hypocreales</taxon>
        <taxon>Cordycipitaceae</taxon>
        <taxon>Niveomyces</taxon>
    </lineage>
</organism>
<dbReference type="GO" id="GO:0000981">
    <property type="term" value="F:DNA-binding transcription factor activity, RNA polymerase II-specific"/>
    <property type="evidence" value="ECO:0007669"/>
    <property type="project" value="TreeGrafter"/>
</dbReference>
<keyword evidence="11" id="KW-1185">Reference proteome</keyword>
<dbReference type="GO" id="GO:0005634">
    <property type="term" value="C:nucleus"/>
    <property type="evidence" value="ECO:0007669"/>
    <property type="project" value="UniProtKB-SubCell"/>
</dbReference>
<evidence type="ECO:0000256" key="5">
    <source>
        <dbReference type="ARBA" id="ARBA00023125"/>
    </source>
</evidence>
<evidence type="ECO:0000259" key="9">
    <source>
        <dbReference type="SMART" id="SM00906"/>
    </source>
</evidence>
<comment type="caution">
    <text evidence="10">The sequence shown here is derived from an EMBL/GenBank/DDBJ whole genome shotgun (WGS) entry which is preliminary data.</text>
</comment>
<dbReference type="EMBL" id="AZHD01000025">
    <property type="protein sequence ID" value="OAA54076.1"/>
    <property type="molecule type" value="Genomic_DNA"/>
</dbReference>
<evidence type="ECO:0000256" key="3">
    <source>
        <dbReference type="ARBA" id="ARBA00022833"/>
    </source>
</evidence>
<feature type="compositionally biased region" description="Low complexity" evidence="8">
    <location>
        <begin position="618"/>
        <end position="637"/>
    </location>
</feature>
<keyword evidence="3" id="KW-0862">Zinc</keyword>
<dbReference type="PANTHER" id="PTHR47782">
    <property type="entry name" value="ZN(II)2CYS6 TRANSCRIPTION FACTOR (EUROFUNG)-RELATED"/>
    <property type="match status" value="1"/>
</dbReference>
<proteinExistence type="predicted"/>